<dbReference type="Proteomes" id="UP001155660">
    <property type="component" value="Chromosome A8"/>
</dbReference>
<evidence type="ECO:0000259" key="8">
    <source>
        <dbReference type="PROSITE" id="PS50186"/>
    </source>
</evidence>
<comment type="cofactor">
    <cofactor evidence="5">
        <name>Fe(2+)</name>
        <dbReference type="ChEBI" id="CHEBI:29033"/>
    </cofactor>
    <text evidence="5">Binds 1 Fe(2+) ion per subunit.</text>
</comment>
<dbReference type="PROSITE" id="PS50186">
    <property type="entry name" value="DEP"/>
    <property type="match status" value="1"/>
</dbReference>
<organism evidence="9">
    <name type="scientific">Cyprinus carpio</name>
    <name type="common">Common carp</name>
    <dbReference type="NCBI Taxonomy" id="7962"/>
    <lineage>
        <taxon>Eukaryota</taxon>
        <taxon>Metazoa</taxon>
        <taxon>Chordata</taxon>
        <taxon>Craniata</taxon>
        <taxon>Vertebrata</taxon>
        <taxon>Euteleostomi</taxon>
        <taxon>Actinopterygii</taxon>
        <taxon>Neopterygii</taxon>
        <taxon>Teleostei</taxon>
        <taxon>Ostariophysi</taxon>
        <taxon>Cypriniformes</taxon>
        <taxon>Cyprinidae</taxon>
        <taxon>Cyprininae</taxon>
        <taxon>Cyprinus</taxon>
    </lineage>
</organism>
<feature type="region of interest" description="Disordered" evidence="7">
    <location>
        <begin position="564"/>
        <end position="587"/>
    </location>
</feature>
<dbReference type="OrthoDB" id="524326at2759"/>
<evidence type="ECO:0000256" key="2">
    <source>
        <dbReference type="ARBA" id="ARBA00022468"/>
    </source>
</evidence>
<dbReference type="GO" id="GO:0035556">
    <property type="term" value="P:intracellular signal transduction"/>
    <property type="evidence" value="ECO:0007669"/>
    <property type="project" value="InterPro"/>
</dbReference>
<dbReference type="Pfam" id="PF00610">
    <property type="entry name" value="DEP"/>
    <property type="match status" value="1"/>
</dbReference>
<comment type="similarity">
    <text evidence="1 6">Belongs to the carotenoid oxygenase family.</text>
</comment>
<dbReference type="RefSeq" id="XP_042617867.1">
    <property type="nucleotide sequence ID" value="XM_042761933.1"/>
</dbReference>
<dbReference type="GeneID" id="109085393"/>
<sequence length="1270" mass="145116">MSSHIVTPGPYRATKLWNEVTKLFRAGMPLKKHRQHFRVYMNCFTASAAVDWLHELLNNNSNFGPKVTRHQTIQLLKKFLKNHVIEDVKGRWGMEDLEDNSTLYRFPSTSPLKPIPNRSPFLRKKSMSMMDRESFFKFRSSKIFDKEILENVDPKTQESPMGSSSEETEHCRELTEDDIQVIWKNVTLTHLQKLVGSGALEDVLDPAQVNPQFIVYNMTQVNKHGVVSLEDKTDDLPHWVLSAMKCLANWPKYDSNQPSYPGFERDVFKTVSEYFYGLSQPLLTYQFYELFVNILVMCGYITAPKTQRGKRKNLKEPNCPQSQNPYVNAANLFKSTECLLLSLIRKEAFDEVDLPMREVFSSKAETKLETHRAQQTVFKGRWASDGDRLGGSYLEISQAHKKTEVPYGRLWSRSCSLEGIVDNRLKNRLLRSSESLQSCSSDKSSSQTDSPLDPNLKFELQGSSVSINSCVQTSSNNTSSQLPSDLRRTNQRSSRARPRSIGNLFDIKENRETSASSFSIHTPVAEITMRPDSTSSIGLRGPGLLSLHGSCMNIRAGPSFSRRCQSSLDLSKPAPTRPPSAPLARHPKQSLLQPSLERVAIEALQLCTLLLPPASRRKLQLLLRMISRMSQNVDMPRLHDVIGTRTLLVQTFSRCVLRCEEVDDLDELLATRLLSFLMDHHQEVLEVPVYLRNAVEDHISYLKSLSWRRSSKTLWLFLGTERFWFTHTGIISPQTRFNMVSCLEHPAGGYKKIFESCEELAEPIPAHVSGKIPAWLTGSLLRMGPGLFEIGDEPFYHLFDGQALIHKFDLKDGHVTYFRRFIRTDAYVRAMTEKRIVITEFGTAAYPDPCKNIFSRFFTYFQGIEVTDNCLVNIYPIGEDFYACTETNYITKVDPDTLETIKKVDLCNYLSVNGVTAHPHTEPDGTVYNIGNCFGKNMSLAYNIVKIPPPQEDKSDPIEKSKVLVQFPSSERFKPSYIHSFGMTENYFVFVETPVKINLLKFLTSWSIRGTNYMDCFESNDKMGTWFHLATKNPGEYMDHKFRTSAFNLFHHINCYEDQGFIVVDLCTWKGHDFVYNYLYLANVRQNWEEVKKAALRAPQPEVRRYVLPLDIHREEQGKNLVSLPYTTATAVMCSDGTVWLEPEVLFSGPRQAFEFPQINYKKYCGKNYTFAYGLGLNHFVPDRICKLNVKSKETWIWQEPDAYPSEPLFVQSPDAKDEDDGVLLSIVVKPGVTQRPAFLLILNATDLTEIARAEVDVMIPVTLHGLYKP</sequence>
<dbReference type="KEGG" id="ccar:109085393"/>
<proteinExistence type="inferred from homology"/>
<accession>A0A9Q9YCU5</accession>
<reference evidence="9" key="1">
    <citation type="submission" date="2025-08" db="UniProtKB">
        <authorList>
            <consortium name="RefSeq"/>
        </authorList>
    </citation>
    <scope>IDENTIFICATION</scope>
    <source>
        <tissue evidence="9">Muscle</tissue>
    </source>
</reference>
<evidence type="ECO:0000256" key="5">
    <source>
        <dbReference type="PIRSR" id="PIRSR604294-1"/>
    </source>
</evidence>
<dbReference type="Pfam" id="PF03055">
    <property type="entry name" value="RPE65"/>
    <property type="match status" value="1"/>
</dbReference>
<feature type="binding site" evidence="5">
    <location>
        <position position="918"/>
    </location>
    <ligand>
        <name>Fe cation</name>
        <dbReference type="ChEBI" id="CHEBI:24875"/>
        <note>catalytic</note>
    </ligand>
</feature>
<dbReference type="SMART" id="SM00049">
    <property type="entry name" value="DEP"/>
    <property type="match status" value="1"/>
</dbReference>
<evidence type="ECO:0000256" key="6">
    <source>
        <dbReference type="RuleBase" id="RU003799"/>
    </source>
</evidence>
<evidence type="ECO:0000256" key="7">
    <source>
        <dbReference type="SAM" id="MobiDB-lite"/>
    </source>
</evidence>
<evidence type="ECO:0000256" key="3">
    <source>
        <dbReference type="ARBA" id="ARBA00022723"/>
    </source>
</evidence>
<keyword evidence="2" id="KW-0343">GTPase activation</keyword>
<keyword evidence="3 5" id="KW-0479">Metal-binding</keyword>
<dbReference type="AlphaFoldDB" id="A0A9Q9YCU5"/>
<dbReference type="GO" id="GO:0016702">
    <property type="term" value="F:oxidoreductase activity, acting on single donors with incorporation of molecular oxygen, incorporation of two atoms of oxygen"/>
    <property type="evidence" value="ECO:0007669"/>
    <property type="project" value="InterPro"/>
</dbReference>
<feature type="compositionally biased region" description="Polar residues" evidence="7">
    <location>
        <begin position="469"/>
        <end position="483"/>
    </location>
</feature>
<dbReference type="PANTHER" id="PTHR16206:SF12">
    <property type="entry name" value="DEP DOMAIN-CONTAINING PROTEIN 1A"/>
    <property type="match status" value="1"/>
</dbReference>
<gene>
    <name evidence="9" type="primary">LOC109085393</name>
</gene>
<dbReference type="PANTHER" id="PTHR16206">
    <property type="entry name" value="DEP DOMAIN-CONTAINING"/>
    <property type="match status" value="1"/>
</dbReference>
<dbReference type="GO" id="GO:0046872">
    <property type="term" value="F:metal ion binding"/>
    <property type="evidence" value="ECO:0007669"/>
    <property type="project" value="UniProtKB-KW"/>
</dbReference>
<feature type="binding site" evidence="5">
    <location>
        <position position="1265"/>
    </location>
    <ligand>
        <name>Fe cation</name>
        <dbReference type="ChEBI" id="CHEBI:24875"/>
        <note>catalytic</note>
    </ligand>
</feature>
<protein>
    <submittedName>
        <fullName evidence="9">LOW QUALITY PROTEIN: DEP domain-containing protein 1A</fullName>
    </submittedName>
</protein>
<feature type="compositionally biased region" description="Low complexity" evidence="7">
    <location>
        <begin position="436"/>
        <end position="450"/>
    </location>
</feature>
<feature type="region of interest" description="Disordered" evidence="7">
    <location>
        <begin position="436"/>
        <end position="457"/>
    </location>
</feature>
<dbReference type="InterPro" id="IPR000591">
    <property type="entry name" value="DEP_dom"/>
</dbReference>
<feature type="region of interest" description="Disordered" evidence="7">
    <location>
        <begin position="469"/>
        <end position="508"/>
    </location>
</feature>
<dbReference type="GO" id="GO:0005096">
    <property type="term" value="F:GTPase activator activity"/>
    <property type="evidence" value="ECO:0007669"/>
    <property type="project" value="UniProtKB-KW"/>
</dbReference>
<evidence type="ECO:0000313" key="9">
    <source>
        <dbReference type="RefSeq" id="XP_042617867.1"/>
    </source>
</evidence>
<feature type="binding site" evidence="5">
    <location>
        <position position="1051"/>
    </location>
    <ligand>
        <name>Fe cation</name>
        <dbReference type="ChEBI" id="CHEBI:24875"/>
        <note>catalytic</note>
    </ligand>
</feature>
<dbReference type="SMR" id="A0A9Q9YCU5"/>
<dbReference type="FunFam" id="1.10.10.10:FF:000182">
    <property type="entry name" value="DEP domain-containing protein 1B isoform 1"/>
    <property type="match status" value="1"/>
</dbReference>
<name>A0A9Q9YCU5_CYPCA</name>
<dbReference type="InterPro" id="IPR004294">
    <property type="entry name" value="Carotenoid_Oase"/>
</dbReference>
<feature type="binding site" evidence="5">
    <location>
        <position position="979"/>
    </location>
    <ligand>
        <name>Fe cation</name>
        <dbReference type="ChEBI" id="CHEBI:24875"/>
        <note>catalytic</note>
    </ligand>
</feature>
<evidence type="ECO:0000256" key="4">
    <source>
        <dbReference type="ARBA" id="ARBA00023004"/>
    </source>
</evidence>
<evidence type="ECO:0000256" key="1">
    <source>
        <dbReference type="ARBA" id="ARBA00006787"/>
    </source>
</evidence>
<keyword evidence="4 5" id="KW-0408">Iron</keyword>
<feature type="domain" description="DEP" evidence="8">
    <location>
        <begin position="24"/>
        <end position="108"/>
    </location>
</feature>